<dbReference type="Pfam" id="PF14479">
    <property type="entry name" value="HeLo"/>
    <property type="match status" value="1"/>
</dbReference>
<dbReference type="Proteomes" id="UP000073492">
    <property type="component" value="Unassembled WGS sequence"/>
</dbReference>
<sequence length="315" mass="34603">MAEGTLALSIPGWFLTGVTYFKLVRCAGDFSEDFALLWLKLESLQLRFTRWGLAANIPPAPHTEASTRDWAAALGKTYSAKQVKWAVSALRNINEAFDRVKDRVDEDAERTALQTEGIAPVLEAVNEEEELEKLPKLAVVHKFLKKAREKGHKFIDAGELLKDRTKWALHKKEYLIQLVNSIAELLLELEAQFPDITEEAKKLAVAEVKGAGSVSDSRNELLNSVAQLSEGTDPALTEAVKAVIPTTISFDFSGLGLSDHAVGHYGSAFQEVPEGATITLKAHDIKAGGNTRTHVGHTFGKQRRVFDTRSGAEVE</sequence>
<comment type="caution">
    <text evidence="2">The sequence shown here is derived from an EMBL/GenBank/DDBJ whole genome shotgun (WGS) entry which is preliminary data.</text>
</comment>
<dbReference type="InterPro" id="IPR029498">
    <property type="entry name" value="HeLo_dom"/>
</dbReference>
<dbReference type="STRING" id="113226.A0A139IBP5"/>
<dbReference type="OrthoDB" id="3643384at2759"/>
<evidence type="ECO:0000259" key="1">
    <source>
        <dbReference type="Pfam" id="PF14479"/>
    </source>
</evidence>
<dbReference type="AlphaFoldDB" id="A0A139IBP5"/>
<name>A0A139IBP5_9PEZI</name>
<organism evidence="2 3">
    <name type="scientific">Pseudocercospora musae</name>
    <dbReference type="NCBI Taxonomy" id="113226"/>
    <lineage>
        <taxon>Eukaryota</taxon>
        <taxon>Fungi</taxon>
        <taxon>Dikarya</taxon>
        <taxon>Ascomycota</taxon>
        <taxon>Pezizomycotina</taxon>
        <taxon>Dothideomycetes</taxon>
        <taxon>Dothideomycetidae</taxon>
        <taxon>Mycosphaerellales</taxon>
        <taxon>Mycosphaerellaceae</taxon>
        <taxon>Pseudocercospora</taxon>
    </lineage>
</organism>
<evidence type="ECO:0000313" key="2">
    <source>
        <dbReference type="EMBL" id="KXT12109.1"/>
    </source>
</evidence>
<reference evidence="2 3" key="1">
    <citation type="submission" date="2015-07" db="EMBL/GenBank/DDBJ databases">
        <title>Comparative genomics of the Sigatoka disease complex on banana suggests a link between parallel evolutionary changes in Pseudocercospora fijiensis and Pseudocercospora eumusae and increased virulence on the banana host.</title>
        <authorList>
            <person name="Chang T.-C."/>
            <person name="Salvucci A."/>
            <person name="Crous P.W."/>
            <person name="Stergiopoulos I."/>
        </authorList>
    </citation>
    <scope>NUCLEOTIDE SEQUENCE [LARGE SCALE GENOMIC DNA]</scope>
    <source>
        <strain evidence="2 3">CBS 116634</strain>
    </source>
</reference>
<dbReference type="Gene3D" id="1.20.120.1020">
    <property type="entry name" value="Prion-inhibition and propagation, HeLo domain"/>
    <property type="match status" value="1"/>
</dbReference>
<dbReference type="EMBL" id="LFZO01000165">
    <property type="protein sequence ID" value="KXT12109.1"/>
    <property type="molecule type" value="Genomic_DNA"/>
</dbReference>
<evidence type="ECO:0000313" key="3">
    <source>
        <dbReference type="Proteomes" id="UP000073492"/>
    </source>
</evidence>
<proteinExistence type="predicted"/>
<feature type="domain" description="Prion-inhibition and propagation HeLo" evidence="1">
    <location>
        <begin position="7"/>
        <end position="214"/>
    </location>
</feature>
<gene>
    <name evidence="2" type="ORF">AC579_7973</name>
</gene>
<keyword evidence="3" id="KW-1185">Reference proteome</keyword>
<accession>A0A139IBP5</accession>
<dbReference type="InterPro" id="IPR038305">
    <property type="entry name" value="HeLo_sf"/>
</dbReference>
<protein>
    <recommendedName>
        <fullName evidence="1">Prion-inhibition and propagation HeLo domain-containing protein</fullName>
    </recommendedName>
</protein>